<evidence type="ECO:0000256" key="4">
    <source>
        <dbReference type="ARBA" id="ARBA00022884"/>
    </source>
</evidence>
<feature type="non-terminal residue" evidence="5">
    <location>
        <position position="1"/>
    </location>
</feature>
<evidence type="ECO:0000313" key="5">
    <source>
        <dbReference type="EMBL" id="CAF5087596.1"/>
    </source>
</evidence>
<dbReference type="EMBL" id="CAJOBR010067094">
    <property type="protein sequence ID" value="CAF5087596.1"/>
    <property type="molecule type" value="Genomic_DNA"/>
</dbReference>
<keyword evidence="2" id="KW-0808">Transferase</keyword>
<keyword evidence="3" id="KW-0949">S-adenosyl-L-methionine</keyword>
<dbReference type="Gene3D" id="3.40.50.150">
    <property type="entry name" value="Vaccinia Virus protein VP39"/>
    <property type="match status" value="1"/>
</dbReference>
<sequence>PLLIRWLKQVSTRSGPFSFGYRIPITICMQEAVAGRIVSDALMDQRGRLSIIFQNWFDCRVKHVFSGRAFVPAANVNVAV</sequence>
<evidence type="ECO:0000313" key="6">
    <source>
        <dbReference type="Proteomes" id="UP000663848"/>
    </source>
</evidence>
<keyword evidence="4" id="KW-0694">RNA-binding</keyword>
<dbReference type="InterPro" id="IPR001737">
    <property type="entry name" value="KsgA/Erm"/>
</dbReference>
<evidence type="ECO:0000256" key="1">
    <source>
        <dbReference type="ARBA" id="ARBA00022603"/>
    </source>
</evidence>
<dbReference type="AlphaFoldDB" id="A0A822DZJ9"/>
<dbReference type="Proteomes" id="UP000663848">
    <property type="component" value="Unassembled WGS sequence"/>
</dbReference>
<reference evidence="5" key="1">
    <citation type="submission" date="2021-02" db="EMBL/GenBank/DDBJ databases">
        <authorList>
            <person name="Nowell W R."/>
        </authorList>
    </citation>
    <scope>NUCLEOTIDE SEQUENCE</scope>
</reference>
<dbReference type="GO" id="GO:0003723">
    <property type="term" value="F:RNA binding"/>
    <property type="evidence" value="ECO:0007669"/>
    <property type="project" value="UniProtKB-KW"/>
</dbReference>
<dbReference type="PANTHER" id="PTHR11727:SF17">
    <property type="entry name" value="DIMETHYLADENOSINE TRANSFERASE 1, MITOCHONDRIAL"/>
    <property type="match status" value="1"/>
</dbReference>
<evidence type="ECO:0000256" key="2">
    <source>
        <dbReference type="ARBA" id="ARBA00022679"/>
    </source>
</evidence>
<dbReference type="GO" id="GO:0000179">
    <property type="term" value="F:rRNA (adenine-N6,N6-)-dimethyltransferase activity"/>
    <property type="evidence" value="ECO:0007669"/>
    <property type="project" value="TreeGrafter"/>
</dbReference>
<dbReference type="GO" id="GO:0034246">
    <property type="term" value="F:mitochondrial transcription factor activity"/>
    <property type="evidence" value="ECO:0007669"/>
    <property type="project" value="TreeGrafter"/>
</dbReference>
<evidence type="ECO:0000256" key="3">
    <source>
        <dbReference type="ARBA" id="ARBA00022691"/>
    </source>
</evidence>
<feature type="non-terminal residue" evidence="5">
    <location>
        <position position="80"/>
    </location>
</feature>
<gene>
    <name evidence="5" type="ORF">QYT958_LOCUS44190</name>
</gene>
<proteinExistence type="predicted"/>
<dbReference type="InterPro" id="IPR029063">
    <property type="entry name" value="SAM-dependent_MTases_sf"/>
</dbReference>
<protein>
    <submittedName>
        <fullName evidence="5">Uncharacterized protein</fullName>
    </submittedName>
</protein>
<name>A0A822DZJ9_9BILA</name>
<comment type="caution">
    <text evidence="5">The sequence shown here is derived from an EMBL/GenBank/DDBJ whole genome shotgun (WGS) entry which is preliminary data.</text>
</comment>
<dbReference type="SUPFAM" id="SSF53335">
    <property type="entry name" value="S-adenosyl-L-methionine-dependent methyltransferases"/>
    <property type="match status" value="1"/>
</dbReference>
<keyword evidence="1" id="KW-0489">Methyltransferase</keyword>
<dbReference type="PANTHER" id="PTHR11727">
    <property type="entry name" value="DIMETHYLADENOSINE TRANSFERASE"/>
    <property type="match status" value="1"/>
</dbReference>
<dbReference type="GO" id="GO:0005759">
    <property type="term" value="C:mitochondrial matrix"/>
    <property type="evidence" value="ECO:0007669"/>
    <property type="project" value="TreeGrafter"/>
</dbReference>
<organism evidence="5 6">
    <name type="scientific">Rotaria socialis</name>
    <dbReference type="NCBI Taxonomy" id="392032"/>
    <lineage>
        <taxon>Eukaryota</taxon>
        <taxon>Metazoa</taxon>
        <taxon>Spiralia</taxon>
        <taxon>Gnathifera</taxon>
        <taxon>Rotifera</taxon>
        <taxon>Eurotatoria</taxon>
        <taxon>Bdelloidea</taxon>
        <taxon>Philodinida</taxon>
        <taxon>Philodinidae</taxon>
        <taxon>Rotaria</taxon>
    </lineage>
</organism>
<accession>A0A822DZJ9</accession>
<dbReference type="GO" id="GO:0006391">
    <property type="term" value="P:transcription initiation at mitochondrial promoter"/>
    <property type="evidence" value="ECO:0007669"/>
    <property type="project" value="TreeGrafter"/>
</dbReference>